<organism evidence="1 2">
    <name type="scientific">Mesorhizobium waimense</name>
    <dbReference type="NCBI Taxonomy" id="1300307"/>
    <lineage>
        <taxon>Bacteria</taxon>
        <taxon>Pseudomonadati</taxon>
        <taxon>Pseudomonadota</taxon>
        <taxon>Alphaproteobacteria</taxon>
        <taxon>Hyphomicrobiales</taxon>
        <taxon>Phyllobacteriaceae</taxon>
        <taxon>Mesorhizobium</taxon>
    </lineage>
</organism>
<evidence type="ECO:0008006" key="3">
    <source>
        <dbReference type="Google" id="ProtNLM"/>
    </source>
</evidence>
<reference evidence="1 2" key="1">
    <citation type="submission" date="2018-09" db="EMBL/GenBank/DDBJ databases">
        <title>Mesorhizobium carmichaelinearum sp. nov. isolated from Carmichaelinea spp. root nodules in New Zealand.</title>
        <authorList>
            <person name="De Meyer S.E."/>
        </authorList>
    </citation>
    <scope>NUCLEOTIDE SEQUENCE [LARGE SCALE GENOMIC DNA]</scope>
    <source>
        <strain evidence="1 2">ICMP19557</strain>
    </source>
</reference>
<name>A0A3A5JQA4_9HYPH</name>
<gene>
    <name evidence="1" type="ORF">D3227_39200</name>
</gene>
<proteinExistence type="predicted"/>
<sequence>MMEKPVTTYIVSVFEKPHWRTVLTTKDKAKAEALAKEIGDKVRIEEITPKGNRPEKAAG</sequence>
<evidence type="ECO:0000313" key="2">
    <source>
        <dbReference type="Proteomes" id="UP000272706"/>
    </source>
</evidence>
<dbReference type="Proteomes" id="UP000272706">
    <property type="component" value="Unassembled WGS sequence"/>
</dbReference>
<evidence type="ECO:0000313" key="1">
    <source>
        <dbReference type="EMBL" id="RJT23006.1"/>
    </source>
</evidence>
<protein>
    <recommendedName>
        <fullName evidence="3">DUF2188 domain-containing protein</fullName>
    </recommendedName>
</protein>
<dbReference type="AlphaFoldDB" id="A0A3A5JQA4"/>
<comment type="caution">
    <text evidence="1">The sequence shown here is derived from an EMBL/GenBank/DDBJ whole genome shotgun (WGS) entry which is preliminary data.</text>
</comment>
<accession>A0A3A5JQA4</accession>
<dbReference type="EMBL" id="QZWZ01000097">
    <property type="protein sequence ID" value="RJT23006.1"/>
    <property type="molecule type" value="Genomic_DNA"/>
</dbReference>
<keyword evidence="2" id="KW-1185">Reference proteome</keyword>